<reference evidence="16 17" key="1">
    <citation type="submission" date="2023-12" db="EMBL/GenBank/DDBJ databases">
        <title>Baltic Sea Cyanobacteria.</title>
        <authorList>
            <person name="Delbaje E."/>
            <person name="Fewer D.P."/>
            <person name="Shishido T.K."/>
        </authorList>
    </citation>
    <scope>NUCLEOTIDE SEQUENCE [LARGE SCALE GENOMIC DNA]</scope>
    <source>
        <strain evidence="16 17">UHCC 0281</strain>
    </source>
</reference>
<dbReference type="PANTHER" id="PTHR38011">
    <property type="entry name" value="DIHYDROFOLATE REDUCTASE FAMILY PROTEIN (AFU_ORTHOLOGUE AFUA_8G06820)"/>
    <property type="match status" value="1"/>
</dbReference>
<dbReference type="PROSITE" id="PS51747">
    <property type="entry name" value="CYT_DCMP_DEAMINASES_2"/>
    <property type="match status" value="1"/>
</dbReference>
<comment type="function">
    <text evidence="1 14">Converts 2,5-diamino-6-(ribosylamino)-4(3h)-pyrimidinone 5'-phosphate into 5-amino-6-(ribosylamino)-2,4(1h,3h)-pyrimidinedione 5'-phosphate.</text>
</comment>
<dbReference type="Proteomes" id="UP001302329">
    <property type="component" value="Unassembled WGS sequence"/>
</dbReference>
<keyword evidence="6 14" id="KW-0686">Riboflavin biosynthesis</keyword>
<dbReference type="EC" id="3.5.4.26" evidence="14"/>
<accession>A0ABU5SRS5</accession>
<comment type="pathway">
    <text evidence="3 14">Cofactor biosynthesis; riboflavin biosynthesis; 5-amino-6-(D-ribitylamino)uracil from GTP: step 3/4.</text>
</comment>
<keyword evidence="9 14" id="KW-0521">NADP</keyword>
<proteinExistence type="inferred from homology"/>
<comment type="similarity">
    <text evidence="4 14">In the N-terminal section; belongs to the cytidine and deoxycytidylate deaminase family.</text>
</comment>
<evidence type="ECO:0000256" key="2">
    <source>
        <dbReference type="ARBA" id="ARBA00004882"/>
    </source>
</evidence>
<evidence type="ECO:0000256" key="8">
    <source>
        <dbReference type="ARBA" id="ARBA00022833"/>
    </source>
</evidence>
<evidence type="ECO:0000256" key="11">
    <source>
        <dbReference type="ARBA" id="ARBA00023268"/>
    </source>
</evidence>
<dbReference type="NCBIfam" id="TIGR00227">
    <property type="entry name" value="ribD_Cterm"/>
    <property type="match status" value="1"/>
</dbReference>
<dbReference type="InterPro" id="IPR050765">
    <property type="entry name" value="Riboflavin_Biosynth_HTPR"/>
</dbReference>
<evidence type="ECO:0000256" key="6">
    <source>
        <dbReference type="ARBA" id="ARBA00022619"/>
    </source>
</evidence>
<evidence type="ECO:0000313" key="16">
    <source>
        <dbReference type="EMBL" id="MEA5441217.1"/>
    </source>
</evidence>
<gene>
    <name evidence="16" type="primary">ribD</name>
    <name evidence="16" type="ORF">VB739_01465</name>
</gene>
<comment type="pathway">
    <text evidence="2 14">Cofactor biosynthesis; riboflavin biosynthesis; 5-amino-6-(D-ribitylamino)uracil from GTP: step 2/4.</text>
</comment>
<protein>
    <recommendedName>
        <fullName evidence="14">Riboflavin biosynthesis protein RibD</fullName>
    </recommendedName>
    <domain>
        <recommendedName>
            <fullName evidence="14">Diaminohydroxyphosphoribosylaminopyrimidine deaminase</fullName>
            <shortName evidence="14">DRAP deaminase</shortName>
            <ecNumber evidence="14">3.5.4.26</ecNumber>
        </recommendedName>
        <alternativeName>
            <fullName evidence="14">Riboflavin-specific deaminase</fullName>
        </alternativeName>
    </domain>
    <domain>
        <recommendedName>
            <fullName evidence="14">5-amino-6-(5-phosphoribosylamino)uracil reductase</fullName>
            <ecNumber evidence="14">1.1.1.193</ecNumber>
        </recommendedName>
        <alternativeName>
            <fullName evidence="14">HTP reductase</fullName>
        </alternativeName>
    </domain>
</protein>
<comment type="similarity">
    <text evidence="5 14">In the C-terminal section; belongs to the HTP reductase family.</text>
</comment>
<keyword evidence="11" id="KW-0511">Multifunctional enzyme</keyword>
<comment type="caution">
    <text evidence="16">The sequence shown here is derived from an EMBL/GenBank/DDBJ whole genome shotgun (WGS) entry which is preliminary data.</text>
</comment>
<dbReference type="CDD" id="cd01284">
    <property type="entry name" value="Riboflavin_deaminase-reductase"/>
    <property type="match status" value="1"/>
</dbReference>
<comment type="catalytic activity">
    <reaction evidence="13 14">
        <text>2,5-diamino-6-hydroxy-4-(5-phosphoribosylamino)-pyrimidine + H2O + H(+) = 5-amino-6-(5-phospho-D-ribosylamino)uracil + NH4(+)</text>
        <dbReference type="Rhea" id="RHEA:21868"/>
        <dbReference type="ChEBI" id="CHEBI:15377"/>
        <dbReference type="ChEBI" id="CHEBI:15378"/>
        <dbReference type="ChEBI" id="CHEBI:28938"/>
        <dbReference type="ChEBI" id="CHEBI:58453"/>
        <dbReference type="ChEBI" id="CHEBI:58614"/>
        <dbReference type="EC" id="3.5.4.26"/>
    </reaction>
</comment>
<evidence type="ECO:0000256" key="12">
    <source>
        <dbReference type="ARBA" id="ARBA00049861"/>
    </source>
</evidence>
<evidence type="ECO:0000256" key="4">
    <source>
        <dbReference type="ARBA" id="ARBA00005259"/>
    </source>
</evidence>
<organism evidence="16 17">
    <name type="scientific">Cyanobium gracile UHCC 0281</name>
    <dbReference type="NCBI Taxonomy" id="3110309"/>
    <lineage>
        <taxon>Bacteria</taxon>
        <taxon>Bacillati</taxon>
        <taxon>Cyanobacteriota</taxon>
        <taxon>Cyanophyceae</taxon>
        <taxon>Synechococcales</taxon>
        <taxon>Prochlorococcaceae</taxon>
        <taxon>Cyanobium</taxon>
    </lineage>
</organism>
<dbReference type="EMBL" id="JAYGHY010000003">
    <property type="protein sequence ID" value="MEA5441217.1"/>
    <property type="molecule type" value="Genomic_DNA"/>
</dbReference>
<evidence type="ECO:0000256" key="1">
    <source>
        <dbReference type="ARBA" id="ARBA00002151"/>
    </source>
</evidence>
<dbReference type="PROSITE" id="PS00903">
    <property type="entry name" value="CYT_DCMP_DEAMINASES_1"/>
    <property type="match status" value="1"/>
</dbReference>
<evidence type="ECO:0000256" key="10">
    <source>
        <dbReference type="ARBA" id="ARBA00023002"/>
    </source>
</evidence>
<dbReference type="GO" id="GO:0008835">
    <property type="term" value="F:diaminohydroxyphosphoribosylaminopyrimidine deaminase activity"/>
    <property type="evidence" value="ECO:0007669"/>
    <property type="project" value="UniProtKB-EC"/>
</dbReference>
<dbReference type="PIRSF" id="PIRSF006769">
    <property type="entry name" value="RibD"/>
    <property type="match status" value="1"/>
</dbReference>
<dbReference type="InterPro" id="IPR002734">
    <property type="entry name" value="RibDG_C"/>
</dbReference>
<keyword evidence="14 16" id="KW-0378">Hydrolase</keyword>
<dbReference type="InterPro" id="IPR011549">
    <property type="entry name" value="RibD_C"/>
</dbReference>
<dbReference type="Pfam" id="PF01872">
    <property type="entry name" value="RibD_C"/>
    <property type="match status" value="1"/>
</dbReference>
<keyword evidence="7 14" id="KW-0479">Metal-binding</keyword>
<dbReference type="InterPro" id="IPR002125">
    <property type="entry name" value="CMP_dCMP_dom"/>
</dbReference>
<feature type="domain" description="CMP/dCMP-type deaminase" evidence="15">
    <location>
        <begin position="1"/>
        <end position="118"/>
    </location>
</feature>
<evidence type="ECO:0000256" key="14">
    <source>
        <dbReference type="PIRNR" id="PIRNR006769"/>
    </source>
</evidence>
<dbReference type="PANTHER" id="PTHR38011:SF7">
    <property type="entry name" value="2,5-DIAMINO-6-RIBOSYLAMINO-4(3H)-PYRIMIDINONE 5'-PHOSPHATE REDUCTASE"/>
    <property type="match status" value="1"/>
</dbReference>
<evidence type="ECO:0000313" key="17">
    <source>
        <dbReference type="Proteomes" id="UP001302329"/>
    </source>
</evidence>
<dbReference type="Pfam" id="PF00383">
    <property type="entry name" value="dCMP_cyt_deam_1"/>
    <property type="match status" value="1"/>
</dbReference>
<dbReference type="EC" id="1.1.1.193" evidence="14"/>
<dbReference type="Gene3D" id="3.40.430.10">
    <property type="entry name" value="Dihydrofolate Reductase, subunit A"/>
    <property type="match status" value="1"/>
</dbReference>
<dbReference type="GO" id="GO:0008703">
    <property type="term" value="F:5-amino-6-(5-phosphoribosylamino)uracil reductase activity"/>
    <property type="evidence" value="ECO:0007669"/>
    <property type="project" value="UniProtKB-EC"/>
</dbReference>
<evidence type="ECO:0000259" key="15">
    <source>
        <dbReference type="PROSITE" id="PS51747"/>
    </source>
</evidence>
<dbReference type="SUPFAM" id="SSF53927">
    <property type="entry name" value="Cytidine deaminase-like"/>
    <property type="match status" value="1"/>
</dbReference>
<keyword evidence="10 14" id="KW-0560">Oxidoreductase</keyword>
<comment type="catalytic activity">
    <reaction evidence="12 14">
        <text>5-amino-6-(5-phospho-D-ribitylamino)uracil + NADP(+) = 5-amino-6-(5-phospho-D-ribosylamino)uracil + NADPH + H(+)</text>
        <dbReference type="Rhea" id="RHEA:17845"/>
        <dbReference type="ChEBI" id="CHEBI:15378"/>
        <dbReference type="ChEBI" id="CHEBI:57783"/>
        <dbReference type="ChEBI" id="CHEBI:58349"/>
        <dbReference type="ChEBI" id="CHEBI:58421"/>
        <dbReference type="ChEBI" id="CHEBI:58453"/>
        <dbReference type="EC" id="1.1.1.193"/>
    </reaction>
</comment>
<dbReference type="NCBIfam" id="TIGR00326">
    <property type="entry name" value="eubact_ribD"/>
    <property type="match status" value="1"/>
</dbReference>
<dbReference type="InterPro" id="IPR016192">
    <property type="entry name" value="APOBEC/CMP_deaminase_Zn-bd"/>
</dbReference>
<comment type="cofactor">
    <cofactor evidence="14">
        <name>Zn(2+)</name>
        <dbReference type="ChEBI" id="CHEBI:29105"/>
    </cofactor>
    <text evidence="14">Binds 1 zinc ion.</text>
</comment>
<dbReference type="Gene3D" id="3.40.140.10">
    <property type="entry name" value="Cytidine Deaminase, domain 2"/>
    <property type="match status" value="1"/>
</dbReference>
<name>A0ABU5SRS5_9CYAN</name>
<dbReference type="InterPro" id="IPR016193">
    <property type="entry name" value="Cytidine_deaminase-like"/>
</dbReference>
<keyword evidence="8 14" id="KW-0862">Zinc</keyword>
<evidence type="ECO:0000256" key="5">
    <source>
        <dbReference type="ARBA" id="ARBA00007417"/>
    </source>
</evidence>
<dbReference type="SUPFAM" id="SSF53597">
    <property type="entry name" value="Dihydrofolate reductase-like"/>
    <property type="match status" value="1"/>
</dbReference>
<dbReference type="InterPro" id="IPR004794">
    <property type="entry name" value="Eubact_RibD"/>
</dbReference>
<sequence>MARALQLAALAEGRTSPNPLVGAVVLDAGGQLVGEGFHARAGGPHAEVGALAQAGERARGGTLIVTLEPCCHHGRTPPCCEAVIAAGIARVVLAMADPHPLVAGGGIARLRAAGLEVIEGVMEAEARRRNHAFLHRVATGRPLGILKWAMSLDGRTALPNGVSQWISGPKARGWVHRLRARCDAVIVGGGTLRADDPLLTSRGQRTPEPLRVVLSRSLDLPTQARLWNGAAPSLLAHGPDIPAERTDLLVRLAQQGIDIAALPACEPAALMEELARRGCNRVLWECGPALAAAALRQDCVHAVAAVVAPRLLGGQPARTPLGNLGHTSLAETRLWPLAQVGMIGDDLLCWALPSAGAFP</sequence>
<evidence type="ECO:0000256" key="7">
    <source>
        <dbReference type="ARBA" id="ARBA00022723"/>
    </source>
</evidence>
<evidence type="ECO:0000256" key="13">
    <source>
        <dbReference type="ARBA" id="ARBA00049886"/>
    </source>
</evidence>
<evidence type="ECO:0000256" key="9">
    <source>
        <dbReference type="ARBA" id="ARBA00022857"/>
    </source>
</evidence>
<dbReference type="RefSeq" id="WP_323355368.1">
    <property type="nucleotide sequence ID" value="NZ_JAYGHY010000003.1"/>
</dbReference>
<keyword evidence="17" id="KW-1185">Reference proteome</keyword>
<evidence type="ECO:0000256" key="3">
    <source>
        <dbReference type="ARBA" id="ARBA00004910"/>
    </source>
</evidence>
<dbReference type="InterPro" id="IPR024072">
    <property type="entry name" value="DHFR-like_dom_sf"/>
</dbReference>